<dbReference type="EMBL" id="CM046389">
    <property type="protein sequence ID" value="KAI8568696.1"/>
    <property type="molecule type" value="Genomic_DNA"/>
</dbReference>
<evidence type="ECO:0000313" key="1">
    <source>
        <dbReference type="EMBL" id="KAI8568696.1"/>
    </source>
</evidence>
<comment type="caution">
    <text evidence="1">The sequence shown here is derived from an EMBL/GenBank/DDBJ whole genome shotgun (WGS) entry which is preliminary data.</text>
</comment>
<proteinExistence type="predicted"/>
<sequence>MLLLFCLYHFSYLKNSHLREFTHPRIHTPKNSHPPEFTPLRIHTPRIHNHQNSHPQNSHRSEFTLLQEFTPL</sequence>
<gene>
    <name evidence="1" type="ORF">RHMOL_Rhmol02G0220400</name>
</gene>
<protein>
    <submittedName>
        <fullName evidence="1">Uncharacterized protein</fullName>
    </submittedName>
</protein>
<name>A0ACC0PU78_RHOML</name>
<dbReference type="Proteomes" id="UP001062846">
    <property type="component" value="Chromosome 2"/>
</dbReference>
<keyword evidence="2" id="KW-1185">Reference proteome</keyword>
<evidence type="ECO:0000313" key="2">
    <source>
        <dbReference type="Proteomes" id="UP001062846"/>
    </source>
</evidence>
<accession>A0ACC0PU78</accession>
<organism evidence="1 2">
    <name type="scientific">Rhododendron molle</name>
    <name type="common">Chinese azalea</name>
    <name type="synonym">Azalea mollis</name>
    <dbReference type="NCBI Taxonomy" id="49168"/>
    <lineage>
        <taxon>Eukaryota</taxon>
        <taxon>Viridiplantae</taxon>
        <taxon>Streptophyta</taxon>
        <taxon>Embryophyta</taxon>
        <taxon>Tracheophyta</taxon>
        <taxon>Spermatophyta</taxon>
        <taxon>Magnoliopsida</taxon>
        <taxon>eudicotyledons</taxon>
        <taxon>Gunneridae</taxon>
        <taxon>Pentapetalae</taxon>
        <taxon>asterids</taxon>
        <taxon>Ericales</taxon>
        <taxon>Ericaceae</taxon>
        <taxon>Ericoideae</taxon>
        <taxon>Rhodoreae</taxon>
        <taxon>Rhododendron</taxon>
    </lineage>
</organism>
<reference evidence="1" key="1">
    <citation type="submission" date="2022-02" db="EMBL/GenBank/DDBJ databases">
        <title>Plant Genome Project.</title>
        <authorList>
            <person name="Zhang R.-G."/>
        </authorList>
    </citation>
    <scope>NUCLEOTIDE SEQUENCE</scope>
    <source>
        <strain evidence="1">AT1</strain>
    </source>
</reference>